<dbReference type="AlphaFoldDB" id="A0A815GKV3"/>
<dbReference type="Proteomes" id="UP000681722">
    <property type="component" value="Unassembled WGS sequence"/>
</dbReference>
<evidence type="ECO:0000313" key="2">
    <source>
        <dbReference type="EMBL" id="CAF4199495.1"/>
    </source>
</evidence>
<accession>A0A815GKV3</accession>
<name>A0A815GKV3_9BILA</name>
<organism evidence="1 3">
    <name type="scientific">Didymodactylos carnosus</name>
    <dbReference type="NCBI Taxonomy" id="1234261"/>
    <lineage>
        <taxon>Eukaryota</taxon>
        <taxon>Metazoa</taxon>
        <taxon>Spiralia</taxon>
        <taxon>Gnathifera</taxon>
        <taxon>Rotifera</taxon>
        <taxon>Eurotatoria</taxon>
        <taxon>Bdelloidea</taxon>
        <taxon>Philodinida</taxon>
        <taxon>Philodinidae</taxon>
        <taxon>Didymodactylos</taxon>
    </lineage>
</organism>
<reference evidence="1" key="1">
    <citation type="submission" date="2021-02" db="EMBL/GenBank/DDBJ databases">
        <authorList>
            <person name="Nowell W R."/>
        </authorList>
    </citation>
    <scope>NUCLEOTIDE SEQUENCE</scope>
</reference>
<gene>
    <name evidence="1" type="ORF">GPM918_LOCUS30363</name>
    <name evidence="2" type="ORF">SRO942_LOCUS30975</name>
</gene>
<protein>
    <submittedName>
        <fullName evidence="1">Uncharacterized protein</fullName>
    </submittedName>
</protein>
<dbReference type="OrthoDB" id="6161731at2759"/>
<dbReference type="EMBL" id="CAJOBC010057894">
    <property type="protein sequence ID" value="CAF4199495.1"/>
    <property type="molecule type" value="Genomic_DNA"/>
</dbReference>
<evidence type="ECO:0000313" key="1">
    <source>
        <dbReference type="EMBL" id="CAF1339568.1"/>
    </source>
</evidence>
<proteinExistence type="predicted"/>
<comment type="caution">
    <text evidence="1">The sequence shown here is derived from an EMBL/GenBank/DDBJ whole genome shotgun (WGS) entry which is preliminary data.</text>
</comment>
<keyword evidence="3" id="KW-1185">Reference proteome</keyword>
<dbReference type="EMBL" id="CAJNOQ010014328">
    <property type="protein sequence ID" value="CAF1339568.1"/>
    <property type="molecule type" value="Genomic_DNA"/>
</dbReference>
<dbReference type="Proteomes" id="UP000663829">
    <property type="component" value="Unassembled WGS sequence"/>
</dbReference>
<sequence>MRYCVTCKETIVTNLPAPLDISEVNHSILSTNLSAEPKNVPDITTSSFLISAEEADHVDPLNVYENNIRKADEPLLRAGNFSYVPTIDVIKTAIKEYRKKFRFDEGCYKEIRIARQSLFTSDTFSKIVIGVNALEVNSELTLKNL</sequence>
<evidence type="ECO:0000313" key="3">
    <source>
        <dbReference type="Proteomes" id="UP000663829"/>
    </source>
</evidence>